<reference evidence="1" key="1">
    <citation type="submission" date="2023-04" db="EMBL/GenBank/DDBJ databases">
        <title>Chromosome-level genome of Chaenocephalus aceratus.</title>
        <authorList>
            <person name="Park H."/>
        </authorList>
    </citation>
    <scope>NUCLEOTIDE SEQUENCE</scope>
    <source>
        <strain evidence="1">DE</strain>
        <tissue evidence="1">Muscle</tissue>
    </source>
</reference>
<accession>A0AAD9FHZ3</accession>
<organism evidence="1 2">
    <name type="scientific">Dissostichus eleginoides</name>
    <name type="common">Patagonian toothfish</name>
    <name type="synonym">Dissostichus amissus</name>
    <dbReference type="NCBI Taxonomy" id="100907"/>
    <lineage>
        <taxon>Eukaryota</taxon>
        <taxon>Metazoa</taxon>
        <taxon>Chordata</taxon>
        <taxon>Craniata</taxon>
        <taxon>Vertebrata</taxon>
        <taxon>Euteleostomi</taxon>
        <taxon>Actinopterygii</taxon>
        <taxon>Neopterygii</taxon>
        <taxon>Teleostei</taxon>
        <taxon>Neoteleostei</taxon>
        <taxon>Acanthomorphata</taxon>
        <taxon>Eupercaria</taxon>
        <taxon>Perciformes</taxon>
        <taxon>Notothenioidei</taxon>
        <taxon>Nototheniidae</taxon>
        <taxon>Dissostichus</taxon>
    </lineage>
</organism>
<keyword evidence="1" id="KW-0687">Ribonucleoprotein</keyword>
<dbReference type="Proteomes" id="UP001228049">
    <property type="component" value="Unassembled WGS sequence"/>
</dbReference>
<dbReference type="GO" id="GO:0005840">
    <property type="term" value="C:ribosome"/>
    <property type="evidence" value="ECO:0007669"/>
    <property type="project" value="UniProtKB-KW"/>
</dbReference>
<proteinExistence type="predicted"/>
<dbReference type="AlphaFoldDB" id="A0AAD9FHZ3"/>
<dbReference type="EMBL" id="JASDAP010000005">
    <property type="protein sequence ID" value="KAK1902449.1"/>
    <property type="molecule type" value="Genomic_DNA"/>
</dbReference>
<sequence>MFKEYGNSISNERPCLCSPTIVLQRCFCLSKDLSELYIMFALQTYAIPKSKHIALYTLVYIPVKCGEIPHDVQACLCTQSGFVIDSMDLYILM</sequence>
<name>A0AAD9FHZ3_DISEL</name>
<keyword evidence="2" id="KW-1185">Reference proteome</keyword>
<protein>
    <submittedName>
        <fullName evidence="1">30S ribosomal protein S5</fullName>
    </submittedName>
</protein>
<gene>
    <name evidence="1" type="ORF">KUDE01_005410</name>
</gene>
<evidence type="ECO:0000313" key="2">
    <source>
        <dbReference type="Proteomes" id="UP001228049"/>
    </source>
</evidence>
<keyword evidence="1" id="KW-0689">Ribosomal protein</keyword>
<comment type="caution">
    <text evidence="1">The sequence shown here is derived from an EMBL/GenBank/DDBJ whole genome shotgun (WGS) entry which is preliminary data.</text>
</comment>
<evidence type="ECO:0000313" key="1">
    <source>
        <dbReference type="EMBL" id="KAK1902449.1"/>
    </source>
</evidence>